<name>A0A4Y2AXS3_ARAVE</name>
<evidence type="ECO:0000313" key="2">
    <source>
        <dbReference type="EMBL" id="GBN56927.1"/>
    </source>
</evidence>
<organism evidence="1 3">
    <name type="scientific">Araneus ventricosus</name>
    <name type="common">Orbweaver spider</name>
    <name type="synonym">Epeira ventricosa</name>
    <dbReference type="NCBI Taxonomy" id="182803"/>
    <lineage>
        <taxon>Eukaryota</taxon>
        <taxon>Metazoa</taxon>
        <taxon>Ecdysozoa</taxon>
        <taxon>Arthropoda</taxon>
        <taxon>Chelicerata</taxon>
        <taxon>Arachnida</taxon>
        <taxon>Araneae</taxon>
        <taxon>Araneomorphae</taxon>
        <taxon>Entelegynae</taxon>
        <taxon>Araneoidea</taxon>
        <taxon>Araneidae</taxon>
        <taxon>Araneus</taxon>
    </lineage>
</organism>
<evidence type="ECO:0000313" key="1">
    <source>
        <dbReference type="EMBL" id="GBL84059.1"/>
    </source>
</evidence>
<dbReference type="EMBL" id="BGPR01012627">
    <property type="protein sequence ID" value="GBN56927.1"/>
    <property type="molecule type" value="Genomic_DNA"/>
</dbReference>
<reference evidence="1 3" key="1">
    <citation type="journal article" date="2019" name="Sci. Rep.">
        <title>Orb-weaving spider Araneus ventricosus genome elucidates the spidroin gene catalogue.</title>
        <authorList>
            <person name="Kono N."/>
            <person name="Nakamura H."/>
            <person name="Ohtoshi R."/>
            <person name="Moran D.A.P."/>
            <person name="Shinohara A."/>
            <person name="Yoshida Y."/>
            <person name="Fujiwara M."/>
            <person name="Mori M."/>
            <person name="Tomita M."/>
            <person name="Arakawa K."/>
        </authorList>
    </citation>
    <scope>NUCLEOTIDE SEQUENCE [LARGE SCALE GENOMIC DNA]</scope>
</reference>
<dbReference type="EMBL" id="BGPR01081692">
    <property type="protein sequence ID" value="GBL84059.1"/>
    <property type="molecule type" value="Genomic_DNA"/>
</dbReference>
<sequence length="97" mass="11443">MPEPMLKFRDVSRKVLRECVRWDYPQPLNSHVSHLHSAVVARFIRNVLEVLQEIKLFEHVEAAAHFLRNVQNYLGICFWNRLFAKGACSLDLFCLNF</sequence>
<comment type="caution">
    <text evidence="1">The sequence shown here is derived from an EMBL/GenBank/DDBJ whole genome shotgun (WGS) entry which is preliminary data.</text>
</comment>
<accession>A0A4Y2AXS3</accession>
<dbReference type="Proteomes" id="UP000499080">
    <property type="component" value="Unassembled WGS sequence"/>
</dbReference>
<gene>
    <name evidence="2" type="ORF">AVEN_163380_1</name>
    <name evidence="1" type="ORF">AVEN_98351_1</name>
</gene>
<dbReference type="AlphaFoldDB" id="A0A4Y2AXS3"/>
<protein>
    <submittedName>
        <fullName evidence="1">Uncharacterized protein</fullName>
    </submittedName>
</protein>
<keyword evidence="3" id="KW-1185">Reference proteome</keyword>
<evidence type="ECO:0000313" key="3">
    <source>
        <dbReference type="Proteomes" id="UP000499080"/>
    </source>
</evidence>
<proteinExistence type="predicted"/>